<dbReference type="InterPro" id="IPR006311">
    <property type="entry name" value="TAT_signal"/>
</dbReference>
<dbReference type="GO" id="GO:0035312">
    <property type="term" value="F:5'-3' DNA exonuclease activity"/>
    <property type="evidence" value="ECO:0007669"/>
    <property type="project" value="TreeGrafter"/>
</dbReference>
<dbReference type="PANTHER" id="PTHR42924">
    <property type="entry name" value="EXONUCLEASE"/>
    <property type="match status" value="1"/>
</dbReference>
<proteinExistence type="predicted"/>
<name>A0A542E121_9MICO</name>
<evidence type="ECO:0000259" key="2">
    <source>
        <dbReference type="SMART" id="SM00481"/>
    </source>
</evidence>
<feature type="compositionally biased region" description="Basic and acidic residues" evidence="1">
    <location>
        <begin position="11"/>
        <end position="22"/>
    </location>
</feature>
<evidence type="ECO:0000313" key="3">
    <source>
        <dbReference type="EMBL" id="TQJ08904.1"/>
    </source>
</evidence>
<dbReference type="SMART" id="SM00481">
    <property type="entry name" value="POLIIIAc"/>
    <property type="match status" value="1"/>
</dbReference>
<dbReference type="GO" id="GO:0004534">
    <property type="term" value="F:5'-3' RNA exonuclease activity"/>
    <property type="evidence" value="ECO:0007669"/>
    <property type="project" value="TreeGrafter"/>
</dbReference>
<keyword evidence="4" id="KW-1185">Reference proteome</keyword>
<dbReference type="Pfam" id="PF02811">
    <property type="entry name" value="PHP"/>
    <property type="match status" value="1"/>
</dbReference>
<dbReference type="InterPro" id="IPR004013">
    <property type="entry name" value="PHP_dom"/>
</dbReference>
<accession>A0A542E121</accession>
<reference evidence="3 4" key="1">
    <citation type="submission" date="2019-06" db="EMBL/GenBank/DDBJ databases">
        <title>Sequencing the genomes of 1000 actinobacteria strains.</title>
        <authorList>
            <person name="Klenk H.-P."/>
        </authorList>
    </citation>
    <scope>NUCLEOTIDE SEQUENCE [LARGE SCALE GENOMIC DNA]</scope>
    <source>
        <strain evidence="3 4">DSM 18607</strain>
    </source>
</reference>
<dbReference type="InterPro" id="IPR052018">
    <property type="entry name" value="PHP_domain"/>
</dbReference>
<feature type="region of interest" description="Disordered" evidence="1">
    <location>
        <begin position="1"/>
        <end position="23"/>
    </location>
</feature>
<dbReference type="EMBL" id="VFMN01000001">
    <property type="protein sequence ID" value="TQJ08904.1"/>
    <property type="molecule type" value="Genomic_DNA"/>
</dbReference>
<feature type="compositionally biased region" description="Basic residues" evidence="1">
    <location>
        <begin position="1"/>
        <end position="10"/>
    </location>
</feature>
<dbReference type="Gene3D" id="3.20.20.140">
    <property type="entry name" value="Metal-dependent hydrolases"/>
    <property type="match status" value="1"/>
</dbReference>
<dbReference type="CDD" id="cd07432">
    <property type="entry name" value="PHP_HisPPase"/>
    <property type="match status" value="1"/>
</dbReference>
<evidence type="ECO:0000256" key="1">
    <source>
        <dbReference type="SAM" id="MobiDB-lite"/>
    </source>
</evidence>
<sequence length="577" mass="61227">MTSHTHGGHTHSHDHDHPHSHADLPMSTVEAVDTQIPDHDLTAAGLRRRQFLTRAGLIGAAAAGASVLGQTESAAADGAAPTARPSTGSYQWLAGDHHIHTQYSSDAMYRVADQVQHAGAYGLDWMVITDHGSVTHAKLGVDQVNPDIVAARQQFGDRTLVFQGLEWNIPGAEHGTVFVHPGALEVAVLKEFENSFDGVVNGWTSSSAANEAHALDGLDFLAGSVTSGRVKDAAFFANHPARKGIDSPHEIRGWRDRQPTVALGMEGAPGHQAAGIPAPYGPGSGRGYYDNSPSADSFAGYPLESYVTYGGFDWMTATVGGLWDSLLAEGKAWWITANSDSHQIYLDDSVRGGAGTIDEFTALGHYVPPVHGTTGARTTQGDFWPGYYSKTHVGASRFSFAAVMDGLRAGRVWVDHGGLVGGLEVGVRAKGDRSPGATLGSVVTPKRGTRTELVVAVTPAVLPNFAQFLPQLARVDVVRGSVTGAASDRDTFHAPDTKVLVQRDVSGAKGKVVFTVDLGYVDEPFYVRLRGTDGKRQAVGLNGAAVDPAGPAADVLGDADPWQDLWFYTNPIWVLPR</sequence>
<comment type="caution">
    <text evidence="3">The sequence shown here is derived from an EMBL/GenBank/DDBJ whole genome shotgun (WGS) entry which is preliminary data.</text>
</comment>
<dbReference type="InterPro" id="IPR003141">
    <property type="entry name" value="Pol/His_phosphatase_N"/>
</dbReference>
<protein>
    <submittedName>
        <fullName evidence="3">PHP domain-containing protein</fullName>
    </submittedName>
</protein>
<dbReference type="Proteomes" id="UP000317893">
    <property type="component" value="Unassembled WGS sequence"/>
</dbReference>
<gene>
    <name evidence="3" type="ORF">FB458_2004</name>
</gene>
<feature type="domain" description="Polymerase/histidinol phosphatase N-terminal" evidence="2">
    <location>
        <begin position="95"/>
        <end position="171"/>
    </location>
</feature>
<evidence type="ECO:0000313" key="4">
    <source>
        <dbReference type="Proteomes" id="UP000317893"/>
    </source>
</evidence>
<dbReference type="PROSITE" id="PS51318">
    <property type="entry name" value="TAT"/>
    <property type="match status" value="1"/>
</dbReference>
<dbReference type="InterPro" id="IPR016195">
    <property type="entry name" value="Pol/histidinol_Pase-like"/>
</dbReference>
<dbReference type="RefSeq" id="WP_246061146.1">
    <property type="nucleotide sequence ID" value="NZ_BAAAPR010000005.1"/>
</dbReference>
<dbReference type="PANTHER" id="PTHR42924:SF11">
    <property type="entry name" value="POLYMERASE_HISTIDINOL PHOSPHATASE N-TERMINAL DOMAIN-CONTAINING PROTEIN"/>
    <property type="match status" value="1"/>
</dbReference>
<dbReference type="SUPFAM" id="SSF89550">
    <property type="entry name" value="PHP domain-like"/>
    <property type="match status" value="1"/>
</dbReference>
<dbReference type="AlphaFoldDB" id="A0A542E121"/>
<organism evidence="3 4">
    <name type="scientific">Lapillicoccus jejuensis</name>
    <dbReference type="NCBI Taxonomy" id="402171"/>
    <lineage>
        <taxon>Bacteria</taxon>
        <taxon>Bacillati</taxon>
        <taxon>Actinomycetota</taxon>
        <taxon>Actinomycetes</taxon>
        <taxon>Micrococcales</taxon>
        <taxon>Intrasporangiaceae</taxon>
        <taxon>Lapillicoccus</taxon>
    </lineage>
</organism>